<accession>A0A4Y9ZBU0</accession>
<evidence type="ECO:0000313" key="2">
    <source>
        <dbReference type="EMBL" id="TFY71271.1"/>
    </source>
</evidence>
<organism evidence="2 3">
    <name type="scientific">Dentipellis fragilis</name>
    <dbReference type="NCBI Taxonomy" id="205917"/>
    <lineage>
        <taxon>Eukaryota</taxon>
        <taxon>Fungi</taxon>
        <taxon>Dikarya</taxon>
        <taxon>Basidiomycota</taxon>
        <taxon>Agaricomycotina</taxon>
        <taxon>Agaricomycetes</taxon>
        <taxon>Russulales</taxon>
        <taxon>Hericiaceae</taxon>
        <taxon>Dentipellis</taxon>
    </lineage>
</organism>
<dbReference type="EMBL" id="SEOQ01000058">
    <property type="protein sequence ID" value="TFY71271.1"/>
    <property type="molecule type" value="Genomic_DNA"/>
</dbReference>
<gene>
    <name evidence="2" type="ORF">EVG20_g1711</name>
</gene>
<comment type="caution">
    <text evidence="2">The sequence shown here is derived from an EMBL/GenBank/DDBJ whole genome shotgun (WGS) entry which is preliminary data.</text>
</comment>
<feature type="region of interest" description="Disordered" evidence="1">
    <location>
        <begin position="1"/>
        <end position="22"/>
    </location>
</feature>
<reference evidence="2 3" key="1">
    <citation type="submission" date="2019-02" db="EMBL/GenBank/DDBJ databases">
        <title>Genome sequencing of the rare red list fungi Dentipellis fragilis.</title>
        <authorList>
            <person name="Buettner E."/>
            <person name="Kellner H."/>
        </authorList>
    </citation>
    <scope>NUCLEOTIDE SEQUENCE [LARGE SCALE GENOMIC DNA]</scope>
    <source>
        <strain evidence="2 3">DSM 105465</strain>
    </source>
</reference>
<evidence type="ECO:0000313" key="3">
    <source>
        <dbReference type="Proteomes" id="UP000298327"/>
    </source>
</evidence>
<sequence length="161" mass="17767">RTRVWARTRSGSRRTSRTATSTCPRTTAARSSACCRRSRACRRSGASTRTRAPVDDAPYDALEAPLLAHCALELRALCEEAMWGSEVSMWAPGLRRAVVCGDMATAEGVCGFWALKEEDRKRKGSTVWTDAMRFVVVPGGNHLMQWDEPEKTVDGYVEAIA</sequence>
<proteinExistence type="predicted"/>
<dbReference type="OrthoDB" id="3251587at2759"/>
<feature type="compositionally biased region" description="Basic residues" evidence="1">
    <location>
        <begin position="1"/>
        <end position="16"/>
    </location>
</feature>
<keyword evidence="3" id="KW-1185">Reference proteome</keyword>
<dbReference type="AlphaFoldDB" id="A0A4Y9ZBU0"/>
<evidence type="ECO:0000256" key="1">
    <source>
        <dbReference type="SAM" id="MobiDB-lite"/>
    </source>
</evidence>
<protein>
    <submittedName>
        <fullName evidence="2">Uncharacterized protein</fullName>
    </submittedName>
</protein>
<name>A0A4Y9ZBU0_9AGAM</name>
<dbReference type="Proteomes" id="UP000298327">
    <property type="component" value="Unassembled WGS sequence"/>
</dbReference>
<feature type="non-terminal residue" evidence="2">
    <location>
        <position position="1"/>
    </location>
</feature>